<accession>A0A4D6YEU3</accession>
<dbReference type="GO" id="GO:0045259">
    <property type="term" value="C:proton-transporting ATP synthase complex"/>
    <property type="evidence" value="ECO:0007669"/>
    <property type="project" value="UniProtKB-KW"/>
</dbReference>
<dbReference type="GO" id="GO:0005886">
    <property type="term" value="C:plasma membrane"/>
    <property type="evidence" value="ECO:0007669"/>
    <property type="project" value="UniProtKB-SubCell"/>
</dbReference>
<organism evidence="9 10">
    <name type="scientific">Buchnera aphidicola</name>
    <name type="common">Thelaxes californica</name>
    <dbReference type="NCBI Taxonomy" id="1315998"/>
    <lineage>
        <taxon>Bacteria</taxon>
        <taxon>Pseudomonadati</taxon>
        <taxon>Pseudomonadota</taxon>
        <taxon>Gammaproteobacteria</taxon>
        <taxon>Enterobacterales</taxon>
        <taxon>Erwiniaceae</taxon>
        <taxon>Buchnera</taxon>
    </lineage>
</organism>
<evidence type="ECO:0000256" key="5">
    <source>
        <dbReference type="ARBA" id="ARBA00023136"/>
    </source>
</evidence>
<dbReference type="RefSeq" id="WP_158352993.1">
    <property type="nucleotide sequence ID" value="NZ_CP034852.1"/>
</dbReference>
<dbReference type="Gene3D" id="1.10.520.20">
    <property type="entry name" value="N-terminal domain of the delta subunit of the F1F0-ATP synthase"/>
    <property type="match status" value="1"/>
</dbReference>
<dbReference type="InterPro" id="IPR020781">
    <property type="entry name" value="ATPase_OSCP/d_CS"/>
</dbReference>
<evidence type="ECO:0000256" key="3">
    <source>
        <dbReference type="ARBA" id="ARBA00022781"/>
    </source>
</evidence>
<dbReference type="GO" id="GO:0046933">
    <property type="term" value="F:proton-transporting ATP synthase activity, rotational mechanism"/>
    <property type="evidence" value="ECO:0007669"/>
    <property type="project" value="UniProtKB-UniRule"/>
</dbReference>
<evidence type="ECO:0000313" key="10">
    <source>
        <dbReference type="Proteomes" id="UP000298782"/>
    </source>
</evidence>
<dbReference type="InterPro" id="IPR000711">
    <property type="entry name" value="ATPase_OSCP/dsu"/>
</dbReference>
<name>A0A4D6YEU3_9GAMM</name>
<keyword evidence="5 8" id="KW-0472">Membrane</keyword>
<evidence type="ECO:0000256" key="8">
    <source>
        <dbReference type="HAMAP-Rule" id="MF_01416"/>
    </source>
</evidence>
<dbReference type="InterPro" id="IPR026015">
    <property type="entry name" value="ATP_synth_OSCP/delta_N_sf"/>
</dbReference>
<protein>
    <recommendedName>
        <fullName evidence="8">ATP synthase subunit delta</fullName>
    </recommendedName>
    <alternativeName>
        <fullName evidence="8">ATP synthase F(1) sector subunit delta</fullName>
    </alternativeName>
    <alternativeName>
        <fullName evidence="8">F-type ATPase subunit delta</fullName>
        <shortName evidence="8">F-ATPase subunit delta</shortName>
    </alternativeName>
</protein>
<evidence type="ECO:0000256" key="7">
    <source>
        <dbReference type="ARBA" id="ARBA00023310"/>
    </source>
</evidence>
<dbReference type="HAMAP" id="MF_01416">
    <property type="entry name" value="ATP_synth_delta_bact"/>
    <property type="match status" value="1"/>
</dbReference>
<dbReference type="NCBIfam" id="NF004402">
    <property type="entry name" value="PRK05758.2-2"/>
    <property type="match status" value="1"/>
</dbReference>
<sequence length="181" mass="21653">MLYKYTKKMSYPYSKAAFFFSKENDCIIQWHTMLTFIAKSLQNPLLKNFKLGILGNTYSIFFFNKIFGKYIDKKFNNFIKILIENKRLFLINKILYFFIELWQKEQKIKKIEITTATKLNNIQLQKIQLCLEKKFLKNINLIHKIDPSIIGGMIIKNNMQSLDGSVKKYLYNLKFFLQKSL</sequence>
<keyword evidence="7 8" id="KW-0066">ATP synthesis</keyword>
<gene>
    <name evidence="8 9" type="primary">atpH</name>
    <name evidence="9" type="ORF">D9V80_00025</name>
</gene>
<proteinExistence type="inferred from homology"/>
<reference evidence="9 10" key="1">
    <citation type="submission" date="2018-12" db="EMBL/GenBank/DDBJ databases">
        <authorList>
            <person name="Chong R.A."/>
        </authorList>
    </citation>
    <scope>NUCLEOTIDE SEQUENCE [LARGE SCALE GENOMIC DNA]</scope>
    <source>
        <strain evidence="9 10">Tca</strain>
    </source>
</reference>
<comment type="function">
    <text evidence="8">F(1)F(0) ATP synthase produces ATP from ADP in the presence of a proton or sodium gradient. F-type ATPases consist of two structural domains, F(1) containing the extramembraneous catalytic core and F(0) containing the membrane proton channel, linked together by a central stalk and a peripheral stalk. During catalysis, ATP synthesis in the catalytic domain of F(1) is coupled via a rotary mechanism of the central stalk subunits to proton translocation.</text>
</comment>
<dbReference type="PROSITE" id="PS00389">
    <property type="entry name" value="ATPASE_DELTA"/>
    <property type="match status" value="1"/>
</dbReference>
<evidence type="ECO:0000256" key="1">
    <source>
        <dbReference type="ARBA" id="ARBA00004370"/>
    </source>
</evidence>
<keyword evidence="9" id="KW-0378">Hydrolase</keyword>
<dbReference type="Proteomes" id="UP000298782">
    <property type="component" value="Chromosome"/>
</dbReference>
<evidence type="ECO:0000313" key="9">
    <source>
        <dbReference type="EMBL" id="QCI26563.1"/>
    </source>
</evidence>
<reference evidence="9 10" key="2">
    <citation type="submission" date="2019-05" db="EMBL/GenBank/DDBJ databases">
        <title>Genome evolution of the obligate endosymbiont Buchnera aphidicola.</title>
        <authorList>
            <person name="Moran N.A."/>
        </authorList>
    </citation>
    <scope>NUCLEOTIDE SEQUENCE [LARGE SCALE GENOMIC DNA]</scope>
    <source>
        <strain evidence="9 10">Tca</strain>
    </source>
</reference>
<keyword evidence="2 8" id="KW-0813">Transport</keyword>
<dbReference type="SUPFAM" id="SSF47928">
    <property type="entry name" value="N-terminal domain of the delta subunit of the F1F0-ATP synthase"/>
    <property type="match status" value="1"/>
</dbReference>
<comment type="similarity">
    <text evidence="8">Belongs to the ATPase delta chain family.</text>
</comment>
<keyword evidence="6 8" id="KW-0139">CF(1)</keyword>
<dbReference type="OrthoDB" id="9816221at2"/>
<dbReference type="AlphaFoldDB" id="A0A4D6YEU3"/>
<evidence type="ECO:0000256" key="4">
    <source>
        <dbReference type="ARBA" id="ARBA00023065"/>
    </source>
</evidence>
<dbReference type="NCBIfam" id="TIGR01145">
    <property type="entry name" value="ATP_synt_delta"/>
    <property type="match status" value="1"/>
</dbReference>
<dbReference type="GO" id="GO:0016787">
    <property type="term" value="F:hydrolase activity"/>
    <property type="evidence" value="ECO:0007669"/>
    <property type="project" value="UniProtKB-KW"/>
</dbReference>
<keyword evidence="4 8" id="KW-0406">Ion transport</keyword>
<comment type="function">
    <text evidence="8">This protein is part of the stalk that links CF(0) to CF(1). It either transmits conformational changes from CF(0) to CF(1) or is implicated in proton conduction.</text>
</comment>
<keyword evidence="3 8" id="KW-0375">Hydrogen ion transport</keyword>
<comment type="subcellular location">
    <subcellularLocation>
        <location evidence="8">Cell membrane</location>
        <topology evidence="8">Peripheral membrane protein</topology>
    </subcellularLocation>
    <subcellularLocation>
        <location evidence="1">Membrane</location>
    </subcellularLocation>
</comment>
<keyword evidence="10" id="KW-1185">Reference proteome</keyword>
<evidence type="ECO:0000256" key="2">
    <source>
        <dbReference type="ARBA" id="ARBA00022448"/>
    </source>
</evidence>
<dbReference type="PANTHER" id="PTHR11910">
    <property type="entry name" value="ATP SYNTHASE DELTA CHAIN"/>
    <property type="match status" value="1"/>
</dbReference>
<evidence type="ECO:0000256" key="6">
    <source>
        <dbReference type="ARBA" id="ARBA00023196"/>
    </source>
</evidence>
<dbReference type="Pfam" id="PF00213">
    <property type="entry name" value="OSCP"/>
    <property type="match status" value="1"/>
</dbReference>
<dbReference type="EMBL" id="CP034852">
    <property type="protein sequence ID" value="QCI26563.1"/>
    <property type="molecule type" value="Genomic_DNA"/>
</dbReference>
<keyword evidence="8" id="KW-1003">Cell membrane</keyword>
<dbReference type="PRINTS" id="PR00125">
    <property type="entry name" value="ATPASEDELTA"/>
</dbReference>